<keyword evidence="8" id="KW-1185">Reference proteome</keyword>
<dbReference type="GO" id="GO:0006631">
    <property type="term" value="P:fatty acid metabolic process"/>
    <property type="evidence" value="ECO:0007669"/>
    <property type="project" value="UniProtKB-KW"/>
</dbReference>
<dbReference type="RefSeq" id="WP_176968804.1">
    <property type="nucleotide sequence ID" value="NZ_FNON01000005.1"/>
</dbReference>
<comment type="similarity">
    <text evidence="1">Belongs to the ATP-dependent AMP-binding enzyme family.</text>
</comment>
<dbReference type="InterPro" id="IPR020845">
    <property type="entry name" value="AMP-binding_CS"/>
</dbReference>
<evidence type="ECO:0000256" key="1">
    <source>
        <dbReference type="ARBA" id="ARBA00006432"/>
    </source>
</evidence>
<dbReference type="GO" id="GO:0071766">
    <property type="term" value="P:Actinobacterium-type cell wall biogenesis"/>
    <property type="evidence" value="ECO:0007669"/>
    <property type="project" value="UniProtKB-ARBA"/>
</dbReference>
<dbReference type="Gene3D" id="3.40.50.12780">
    <property type="entry name" value="N-terminal domain of ligase-like"/>
    <property type="match status" value="1"/>
</dbReference>
<evidence type="ECO:0000256" key="3">
    <source>
        <dbReference type="ARBA" id="ARBA00022832"/>
    </source>
</evidence>
<name>A0A1H3JSZ4_9PSEU</name>
<gene>
    <name evidence="7" type="ORF">SAMN05421504_105531</name>
</gene>
<dbReference type="InterPro" id="IPR040097">
    <property type="entry name" value="FAAL/FAAC"/>
</dbReference>
<evidence type="ECO:0000256" key="4">
    <source>
        <dbReference type="ARBA" id="ARBA00023098"/>
    </source>
</evidence>
<dbReference type="STRING" id="589385.SAMN05421504_105531"/>
<dbReference type="GO" id="GO:0016874">
    <property type="term" value="F:ligase activity"/>
    <property type="evidence" value="ECO:0007669"/>
    <property type="project" value="UniProtKB-KW"/>
</dbReference>
<dbReference type="PROSITE" id="PS00455">
    <property type="entry name" value="AMP_BINDING"/>
    <property type="match status" value="1"/>
</dbReference>
<dbReference type="Pfam" id="PF00501">
    <property type="entry name" value="AMP-binding"/>
    <property type="match status" value="1"/>
</dbReference>
<keyword evidence="2 7" id="KW-0436">Ligase</keyword>
<evidence type="ECO:0000259" key="6">
    <source>
        <dbReference type="Pfam" id="PF23024"/>
    </source>
</evidence>
<dbReference type="CDD" id="cd05931">
    <property type="entry name" value="FAAL"/>
    <property type="match status" value="1"/>
</dbReference>
<dbReference type="AlphaFoldDB" id="A0A1H3JSZ4"/>
<dbReference type="PANTHER" id="PTHR22754:SF32">
    <property type="entry name" value="DISCO-INTERACTING PROTEIN 2"/>
    <property type="match status" value="1"/>
</dbReference>
<dbReference type="InterPro" id="IPR025110">
    <property type="entry name" value="AMP-bd_C"/>
</dbReference>
<dbReference type="Proteomes" id="UP000199515">
    <property type="component" value="Unassembled WGS sequence"/>
</dbReference>
<dbReference type="FunFam" id="3.40.50.12780:FF:000013">
    <property type="entry name" value="Long-chain-fatty-acid--AMP ligase FadD32"/>
    <property type="match status" value="1"/>
</dbReference>
<evidence type="ECO:0000256" key="2">
    <source>
        <dbReference type="ARBA" id="ARBA00022598"/>
    </source>
</evidence>
<dbReference type="InterPro" id="IPR045851">
    <property type="entry name" value="AMP-bd_C_sf"/>
</dbReference>
<feature type="domain" description="AMP-dependent synthetase/ligase" evidence="5">
    <location>
        <begin position="18"/>
        <end position="419"/>
    </location>
</feature>
<dbReference type="InterPro" id="IPR042099">
    <property type="entry name" value="ANL_N_sf"/>
</dbReference>
<protein>
    <submittedName>
        <fullName evidence="7">Acyl-CoA synthetase (AMP-forming)/AMP-acid ligase II</fullName>
    </submittedName>
</protein>
<dbReference type="Pfam" id="PF23024">
    <property type="entry name" value="AMP-dom_DIP2-like"/>
    <property type="match status" value="1"/>
</dbReference>
<proteinExistence type="inferred from homology"/>
<keyword evidence="3" id="KW-0276">Fatty acid metabolism</keyword>
<sequence>MPETEAGVTVLTAFHDLVEDQPSRPLFTFVDDQGHDELTITAGGLAASAEGVAAALRDWGLTPGDRVALVYPPSPDFLSALTGCLIAGVVPVPVHPPRPFRLKPDLAGFGNVIDGCGARVALTNTAYDRSRTLGSVTSMLSRDTPRWPKLKWYRTDTIAPARVLAHDWHEPESPDEPALLQYTSGSTSAPKGVVVTHRNLAHEVFANARDLGLGDGARAVSWLPQYHDFGLISMIISTLAGNGHSWLMAPLTFLQRPAVWFEVMSRVGATHVAAPNFAFELAVRKTTAEQRKRWDLSTLRSVLSAAEPIRPSTVDNFFAAFSVSGLRPETFCPAYGLAEHTVSVTVGGKSRLWVDRTALEKGIVLPRPGEDGVEYIGCGRVTKEGARLLIVDPETRRRCAPDRVGEIWVDSPGKALGYWGDEAATEATFRARVDGGPDGEFLRTGDLGFVHDGELYVTSRLKDLIITHGHSVYPIDVEESVRDCHPLVRPGGLAAFGVPGDEDERVAIFVETRRDRVSPAEIEEIADAVSARVHEDHQLLCRAVVVGKPGLVLKTTSGKVRRAACRAAYLAGTFDGTVFADAQGSSTILP</sequence>
<dbReference type="EMBL" id="FNON01000005">
    <property type="protein sequence ID" value="SDY43042.1"/>
    <property type="molecule type" value="Genomic_DNA"/>
</dbReference>
<evidence type="ECO:0000313" key="7">
    <source>
        <dbReference type="EMBL" id="SDY43042.1"/>
    </source>
</evidence>
<dbReference type="Gene3D" id="3.30.300.30">
    <property type="match status" value="1"/>
</dbReference>
<dbReference type="SUPFAM" id="SSF56801">
    <property type="entry name" value="Acetyl-CoA synthetase-like"/>
    <property type="match status" value="1"/>
</dbReference>
<accession>A0A1H3JSZ4</accession>
<feature type="domain" description="AMP-binding enzyme C-terminal" evidence="6">
    <location>
        <begin position="463"/>
        <end position="573"/>
    </location>
</feature>
<dbReference type="InterPro" id="IPR000873">
    <property type="entry name" value="AMP-dep_synth/lig_dom"/>
</dbReference>
<organism evidence="7 8">
    <name type="scientific">Amycolatopsis xylanica</name>
    <dbReference type="NCBI Taxonomy" id="589385"/>
    <lineage>
        <taxon>Bacteria</taxon>
        <taxon>Bacillati</taxon>
        <taxon>Actinomycetota</taxon>
        <taxon>Actinomycetes</taxon>
        <taxon>Pseudonocardiales</taxon>
        <taxon>Pseudonocardiaceae</taxon>
        <taxon>Amycolatopsis</taxon>
    </lineage>
</organism>
<dbReference type="GO" id="GO:0008610">
    <property type="term" value="P:lipid biosynthetic process"/>
    <property type="evidence" value="ECO:0007669"/>
    <property type="project" value="InterPro"/>
</dbReference>
<reference evidence="7 8" key="1">
    <citation type="submission" date="2016-10" db="EMBL/GenBank/DDBJ databases">
        <authorList>
            <person name="de Groot N.N."/>
        </authorList>
    </citation>
    <scope>NUCLEOTIDE SEQUENCE [LARGE SCALE GENOMIC DNA]</scope>
    <source>
        <strain evidence="7 8">CPCC 202699</strain>
    </source>
</reference>
<evidence type="ECO:0000259" key="5">
    <source>
        <dbReference type="Pfam" id="PF00501"/>
    </source>
</evidence>
<keyword evidence="4" id="KW-0443">Lipid metabolism</keyword>
<dbReference type="PANTHER" id="PTHR22754">
    <property type="entry name" value="DISCO-INTERACTING PROTEIN 2 DIP2 -RELATED"/>
    <property type="match status" value="1"/>
</dbReference>
<evidence type="ECO:0000313" key="8">
    <source>
        <dbReference type="Proteomes" id="UP000199515"/>
    </source>
</evidence>